<organism evidence="1">
    <name type="scientific">Streptomyces sp. NBC_00003</name>
    <dbReference type="NCBI Taxonomy" id="2903608"/>
    <lineage>
        <taxon>Bacteria</taxon>
        <taxon>Bacillati</taxon>
        <taxon>Actinomycetota</taxon>
        <taxon>Actinomycetes</taxon>
        <taxon>Kitasatosporales</taxon>
        <taxon>Streptomycetaceae</taxon>
        <taxon>Streptomyces</taxon>
    </lineage>
</organism>
<sequence length="77" mass="8444">MEMQAWRDAWARAEGASNALREVLQGLGFPEPVWAAIRPQVHYRGTAQVHVGVIDAGRVEELAEALRGSADPRPPAR</sequence>
<reference evidence="1" key="1">
    <citation type="submission" date="2022-10" db="EMBL/GenBank/DDBJ databases">
        <title>The complete genomes of actinobacterial strains from the NBC collection.</title>
        <authorList>
            <person name="Joergensen T.S."/>
            <person name="Alvarez Arevalo M."/>
            <person name="Sterndorff E.B."/>
            <person name="Faurdal D."/>
            <person name="Vuksanovic O."/>
            <person name="Mourched A.-S."/>
            <person name="Charusanti P."/>
            <person name="Shaw S."/>
            <person name="Blin K."/>
            <person name="Weber T."/>
        </authorList>
    </citation>
    <scope>NUCLEOTIDE SEQUENCE</scope>
    <source>
        <strain evidence="1">NBC_00003</strain>
    </source>
</reference>
<name>A0AAU2V369_9ACTN</name>
<dbReference type="AlphaFoldDB" id="A0AAU2V369"/>
<protein>
    <submittedName>
        <fullName evidence="1">Uncharacterized protein</fullName>
    </submittedName>
</protein>
<evidence type="ECO:0000313" key="1">
    <source>
        <dbReference type="EMBL" id="WTW61833.1"/>
    </source>
</evidence>
<dbReference type="EMBL" id="CP108318">
    <property type="protein sequence ID" value="WTW61833.1"/>
    <property type="molecule type" value="Genomic_DNA"/>
</dbReference>
<proteinExistence type="predicted"/>
<gene>
    <name evidence="1" type="ORF">OG549_14855</name>
</gene>
<accession>A0AAU2V369</accession>